<organism evidence="6 7">
    <name type="scientific">Aquibacillus rhizosphaerae</name>
    <dbReference type="NCBI Taxonomy" id="3051431"/>
    <lineage>
        <taxon>Bacteria</taxon>
        <taxon>Bacillati</taxon>
        <taxon>Bacillota</taxon>
        <taxon>Bacilli</taxon>
        <taxon>Bacillales</taxon>
        <taxon>Bacillaceae</taxon>
        <taxon>Aquibacillus</taxon>
    </lineage>
</organism>
<gene>
    <name evidence="6" type="ORF">QQS35_14390</name>
</gene>
<comment type="caution">
    <text evidence="6">The sequence shown here is derived from an EMBL/GenBank/DDBJ whole genome shotgun (WGS) entry which is preliminary data.</text>
</comment>
<keyword evidence="7" id="KW-1185">Reference proteome</keyword>
<protein>
    <submittedName>
        <fullName evidence="6">Transporter</fullName>
    </submittedName>
</protein>
<evidence type="ECO:0000313" key="7">
    <source>
        <dbReference type="Proteomes" id="UP001235343"/>
    </source>
</evidence>
<name>A0ABT7LAP8_9BACI</name>
<proteinExistence type="predicted"/>
<keyword evidence="2 5" id="KW-0812">Transmembrane</keyword>
<feature type="transmembrane region" description="Helical" evidence="5">
    <location>
        <begin position="7"/>
        <end position="26"/>
    </location>
</feature>
<evidence type="ECO:0000256" key="4">
    <source>
        <dbReference type="ARBA" id="ARBA00023136"/>
    </source>
</evidence>
<feature type="transmembrane region" description="Helical" evidence="5">
    <location>
        <begin position="109"/>
        <end position="132"/>
    </location>
</feature>
<accession>A0ABT7LAP8</accession>
<feature type="transmembrane region" description="Helical" evidence="5">
    <location>
        <begin position="139"/>
        <end position="158"/>
    </location>
</feature>
<feature type="transmembrane region" description="Helical" evidence="5">
    <location>
        <begin position="164"/>
        <end position="188"/>
    </location>
</feature>
<evidence type="ECO:0000256" key="2">
    <source>
        <dbReference type="ARBA" id="ARBA00022692"/>
    </source>
</evidence>
<dbReference type="EMBL" id="JASTZU010000041">
    <property type="protein sequence ID" value="MDL4841626.1"/>
    <property type="molecule type" value="Genomic_DNA"/>
</dbReference>
<feature type="transmembrane region" description="Helical" evidence="5">
    <location>
        <begin position="64"/>
        <end position="89"/>
    </location>
</feature>
<evidence type="ECO:0000256" key="5">
    <source>
        <dbReference type="SAM" id="Phobius"/>
    </source>
</evidence>
<evidence type="ECO:0000313" key="6">
    <source>
        <dbReference type="EMBL" id="MDL4841626.1"/>
    </source>
</evidence>
<reference evidence="6 7" key="1">
    <citation type="submission" date="2023-06" db="EMBL/GenBank/DDBJ databases">
        <title>Aquibacillus rhizosphaerae LR5S19.</title>
        <authorList>
            <person name="Sun J.-Q."/>
        </authorList>
    </citation>
    <scope>NUCLEOTIDE SEQUENCE [LARGE SCALE GENOMIC DNA]</scope>
    <source>
        <strain evidence="6 7">LR5S19</strain>
    </source>
</reference>
<sequence length="206" mass="24329">MQSVMKRIYELIMIVLVMITIITLWTENTYNSTINWVVWFVFFADFIIRFIASKEKWNFIKKNPFLVIAVIPLGQFFQIARVVRIIYLFRIKTITKYYFTPYVEKLTYLSTSLIAFIFTGLLFIEATVILNVESTIPTYFNALYVVLGHLLFFGHQLFEINNSISIWLLTATSIFGVVIQGLALQWAFNKVEKYFSYFKNKKKKNI</sequence>
<dbReference type="Gene3D" id="1.20.120.350">
    <property type="entry name" value="Voltage-gated potassium channels. Chain C"/>
    <property type="match status" value="1"/>
</dbReference>
<dbReference type="RefSeq" id="WP_285932905.1">
    <property type="nucleotide sequence ID" value="NZ_JASTZU010000041.1"/>
</dbReference>
<dbReference type="Proteomes" id="UP001235343">
    <property type="component" value="Unassembled WGS sequence"/>
</dbReference>
<keyword evidence="4 5" id="KW-0472">Membrane</keyword>
<dbReference type="InterPro" id="IPR027359">
    <property type="entry name" value="Volt_channel_dom_sf"/>
</dbReference>
<evidence type="ECO:0000256" key="3">
    <source>
        <dbReference type="ARBA" id="ARBA00022989"/>
    </source>
</evidence>
<evidence type="ECO:0000256" key="1">
    <source>
        <dbReference type="ARBA" id="ARBA00004141"/>
    </source>
</evidence>
<feature type="transmembrane region" description="Helical" evidence="5">
    <location>
        <begin position="32"/>
        <end position="52"/>
    </location>
</feature>
<comment type="subcellular location">
    <subcellularLocation>
        <location evidence="1">Membrane</location>
        <topology evidence="1">Multi-pass membrane protein</topology>
    </subcellularLocation>
</comment>
<dbReference type="SUPFAM" id="SSF81324">
    <property type="entry name" value="Voltage-gated potassium channels"/>
    <property type="match status" value="1"/>
</dbReference>
<keyword evidence="3 5" id="KW-1133">Transmembrane helix</keyword>